<dbReference type="Proteomes" id="UP001152795">
    <property type="component" value="Unassembled WGS sequence"/>
</dbReference>
<protein>
    <submittedName>
        <fullName evidence="2">Uncharacterized protein</fullName>
    </submittedName>
</protein>
<sequence>MLSGTRLRGSRTKRAEKYADEETESMLVDADSIKVFVENTPKFLTQGERKTLTQQSSSTNVKDCNAMLFEGRNWRVDISADVLEEGEREQDDFATNTTVRSSRKAKGLAFLVEDRESCFNPEIALSSPLYDCENDLFKSNFDKITRGRKVGNRLGENLSQIASDGWELCNENDHNESNFRFIDSMKKGAKNYSERHTTNAPKDDLTSEDNLVFSDIFKQKIKSTTSCQQSRAKRQQNFRRVRSQSEKNVKNPTEHNLFTDFSLSDEESSDKSTLRGFPWGKSTPGVLLPDCSTVRGIHPGESCMRSLSLEESTMGDLYSGPDALENRISEQSSKEDPLKLMEDSEDLVNELSTGGDEFTDSQGQRSFVCLVDQLTDLRVRQKFVAHYAGRRRQAVCEELEKALVWKEKCLYEHRRDLNIRKALSNMFL</sequence>
<accession>A0A6S7IF01</accession>
<feature type="compositionally biased region" description="Basic and acidic residues" evidence="1">
    <location>
        <begin position="243"/>
        <end position="253"/>
    </location>
</feature>
<gene>
    <name evidence="2" type="ORF">PACLA_8A070066</name>
</gene>
<name>A0A6S7IF01_PARCT</name>
<feature type="region of interest" description="Disordered" evidence="1">
    <location>
        <begin position="225"/>
        <end position="276"/>
    </location>
</feature>
<keyword evidence="3" id="KW-1185">Reference proteome</keyword>
<dbReference type="EMBL" id="CACRXK020009583">
    <property type="protein sequence ID" value="CAB4017525.1"/>
    <property type="molecule type" value="Genomic_DNA"/>
</dbReference>
<evidence type="ECO:0000313" key="2">
    <source>
        <dbReference type="EMBL" id="CAB4017525.1"/>
    </source>
</evidence>
<comment type="caution">
    <text evidence="2">The sequence shown here is derived from an EMBL/GenBank/DDBJ whole genome shotgun (WGS) entry which is preliminary data.</text>
</comment>
<reference evidence="2" key="1">
    <citation type="submission" date="2020-04" db="EMBL/GenBank/DDBJ databases">
        <authorList>
            <person name="Alioto T."/>
            <person name="Alioto T."/>
            <person name="Gomez Garrido J."/>
        </authorList>
    </citation>
    <scope>NUCLEOTIDE SEQUENCE</scope>
    <source>
        <strain evidence="2">A484AB</strain>
    </source>
</reference>
<evidence type="ECO:0000313" key="3">
    <source>
        <dbReference type="Proteomes" id="UP001152795"/>
    </source>
</evidence>
<dbReference type="AlphaFoldDB" id="A0A6S7IF01"/>
<evidence type="ECO:0000256" key="1">
    <source>
        <dbReference type="SAM" id="MobiDB-lite"/>
    </source>
</evidence>
<organism evidence="2 3">
    <name type="scientific">Paramuricea clavata</name>
    <name type="common">Red gorgonian</name>
    <name type="synonym">Violescent sea-whip</name>
    <dbReference type="NCBI Taxonomy" id="317549"/>
    <lineage>
        <taxon>Eukaryota</taxon>
        <taxon>Metazoa</taxon>
        <taxon>Cnidaria</taxon>
        <taxon>Anthozoa</taxon>
        <taxon>Octocorallia</taxon>
        <taxon>Malacalcyonacea</taxon>
        <taxon>Plexauridae</taxon>
        <taxon>Paramuricea</taxon>
    </lineage>
</organism>
<feature type="compositionally biased region" description="Basic residues" evidence="1">
    <location>
        <begin position="231"/>
        <end position="242"/>
    </location>
</feature>
<proteinExistence type="predicted"/>